<evidence type="ECO:0000313" key="4">
    <source>
        <dbReference type="Proteomes" id="UP000327362"/>
    </source>
</evidence>
<dbReference type="EMBL" id="AP020326">
    <property type="protein sequence ID" value="BBN49062.1"/>
    <property type="molecule type" value="Genomic_DNA"/>
</dbReference>
<keyword evidence="2" id="KW-1133">Transmembrane helix</keyword>
<evidence type="ECO:0000256" key="2">
    <source>
        <dbReference type="SAM" id="Phobius"/>
    </source>
</evidence>
<evidence type="ECO:0000313" key="3">
    <source>
        <dbReference type="EMBL" id="BBN49062.1"/>
    </source>
</evidence>
<gene>
    <name evidence="3" type="ORF">JPH1_35370</name>
</gene>
<sequence>MPTNDHQGDEQPPTTAAANDDETGVGSASDETEVVPPLTVATPGLAWSDEDSNAEGDYTWGRTAEKASIILITAAAVAIVLGLLMWLGFYLYDQSRAKVAAGTTHPATVEPAGVHPRTTAAPVPAGEQPPSIATAMPTPTPVPAAPPPVPPVIPAPALPPRGGADVFTICPDGHEGVVGGHTSCEFAANVRQVFYASGMANTFVAYSPVTGNGYQITCVGRYPAYFTDGSTKISTRCYGGDNAEVVIW</sequence>
<keyword evidence="2" id="KW-0812">Transmembrane</keyword>
<name>A0AAI8SPX9_MYCAV</name>
<feature type="region of interest" description="Disordered" evidence="1">
    <location>
        <begin position="1"/>
        <end position="37"/>
    </location>
</feature>
<feature type="transmembrane region" description="Helical" evidence="2">
    <location>
        <begin position="69"/>
        <end position="92"/>
    </location>
</feature>
<accession>A0AAI8SPX9</accession>
<proteinExistence type="predicted"/>
<feature type="region of interest" description="Disordered" evidence="1">
    <location>
        <begin position="108"/>
        <end position="128"/>
    </location>
</feature>
<organism evidence="3 4">
    <name type="scientific">Mycobacterium avium subsp. hominissuis</name>
    <dbReference type="NCBI Taxonomy" id="439334"/>
    <lineage>
        <taxon>Bacteria</taxon>
        <taxon>Bacillati</taxon>
        <taxon>Actinomycetota</taxon>
        <taxon>Actinomycetes</taxon>
        <taxon>Mycobacteriales</taxon>
        <taxon>Mycobacteriaceae</taxon>
        <taxon>Mycobacterium</taxon>
        <taxon>Mycobacterium avium complex (MAC)</taxon>
    </lineage>
</organism>
<evidence type="ECO:0000256" key="1">
    <source>
        <dbReference type="SAM" id="MobiDB-lite"/>
    </source>
</evidence>
<reference evidence="3 4" key="1">
    <citation type="submission" date="2019-09" db="EMBL/GenBank/DDBJ databases">
        <title>Complete genome sequence of Mycobacterium avium subsp. hominissuis strain JP-H-1.</title>
        <authorList>
            <person name="Kinoshita Y."/>
            <person name="Niwa H."/>
            <person name="Uchida-Fujii E."/>
            <person name="Nukada T."/>
        </authorList>
    </citation>
    <scope>NUCLEOTIDE SEQUENCE [LARGE SCALE GENOMIC DNA]</scope>
    <source>
        <strain evidence="3 4">JP-H-1</strain>
    </source>
</reference>
<dbReference type="AlphaFoldDB" id="A0AAI8SPX9"/>
<dbReference type="Proteomes" id="UP000327362">
    <property type="component" value="Chromosome"/>
</dbReference>
<protein>
    <submittedName>
        <fullName evidence="3">Uncharacterized protein</fullName>
    </submittedName>
</protein>
<keyword evidence="2" id="KW-0472">Membrane</keyword>
<dbReference type="RefSeq" id="WP_019732469.1">
    <property type="nucleotide sequence ID" value="NZ_AP020326.1"/>
</dbReference>